<feature type="domain" description="Glycoside hydrolase family 2 catalytic" evidence="6">
    <location>
        <begin position="323"/>
        <end position="501"/>
    </location>
</feature>
<dbReference type="InterPro" id="IPR006101">
    <property type="entry name" value="Glyco_hydro_2"/>
</dbReference>
<evidence type="ECO:0000256" key="3">
    <source>
        <dbReference type="ARBA" id="ARBA00023295"/>
    </source>
</evidence>
<dbReference type="InterPro" id="IPR032311">
    <property type="entry name" value="DUF4982"/>
</dbReference>
<evidence type="ECO:0000256" key="2">
    <source>
        <dbReference type="ARBA" id="ARBA00022801"/>
    </source>
</evidence>
<evidence type="ECO:0000313" key="11">
    <source>
        <dbReference type="Proteomes" id="UP001204579"/>
    </source>
</evidence>
<feature type="chain" id="PRO_5043655494" evidence="4">
    <location>
        <begin position="22"/>
        <end position="846"/>
    </location>
</feature>
<dbReference type="GO" id="GO:0004553">
    <property type="term" value="F:hydrolase activity, hydrolyzing O-glycosyl compounds"/>
    <property type="evidence" value="ECO:0007669"/>
    <property type="project" value="InterPro"/>
</dbReference>
<keyword evidence="11" id="KW-1185">Reference proteome</keyword>
<dbReference type="InterPro" id="IPR048229">
    <property type="entry name" value="GalB-like"/>
</dbReference>
<dbReference type="Pfam" id="PF02837">
    <property type="entry name" value="Glyco_hydro_2_N"/>
    <property type="match status" value="1"/>
</dbReference>
<keyword evidence="2" id="KW-0378">Hydrolase</keyword>
<feature type="signal peptide" evidence="4">
    <location>
        <begin position="1"/>
        <end position="21"/>
    </location>
</feature>
<dbReference type="NCBIfam" id="NF041463">
    <property type="entry name" value="GalB"/>
    <property type="match status" value="1"/>
</dbReference>
<evidence type="ECO:0000313" key="10">
    <source>
        <dbReference type="EMBL" id="MCR8873056.1"/>
    </source>
</evidence>
<dbReference type="Pfam" id="PF00703">
    <property type="entry name" value="Glyco_hydro_2"/>
    <property type="match status" value="1"/>
</dbReference>
<dbReference type="InterPro" id="IPR006102">
    <property type="entry name" value="Ig-like_GH2"/>
</dbReference>
<dbReference type="GO" id="GO:0005975">
    <property type="term" value="P:carbohydrate metabolic process"/>
    <property type="evidence" value="ECO:0007669"/>
    <property type="project" value="InterPro"/>
</dbReference>
<dbReference type="InterPro" id="IPR006103">
    <property type="entry name" value="Glyco_hydro_2_cat"/>
</dbReference>
<feature type="domain" description="Glycoside hydrolase family 2 immunoglobulin-like beta-sandwich" evidence="5">
    <location>
        <begin position="202"/>
        <end position="318"/>
    </location>
</feature>
<dbReference type="PANTHER" id="PTHR42732:SF1">
    <property type="entry name" value="BETA-MANNOSIDASE"/>
    <property type="match status" value="1"/>
</dbReference>
<evidence type="ECO:0000256" key="1">
    <source>
        <dbReference type="ARBA" id="ARBA00007401"/>
    </source>
</evidence>
<evidence type="ECO:0000259" key="7">
    <source>
        <dbReference type="Pfam" id="PF02837"/>
    </source>
</evidence>
<dbReference type="Pfam" id="PF18565">
    <property type="entry name" value="Glyco_hydro2_C5"/>
    <property type="match status" value="1"/>
</dbReference>
<feature type="domain" description="Glycosyl hydrolases family 2 sugar binding" evidence="7">
    <location>
        <begin position="104"/>
        <end position="198"/>
    </location>
</feature>
<dbReference type="Pfam" id="PF16355">
    <property type="entry name" value="DUF4982"/>
    <property type="match status" value="1"/>
</dbReference>
<organism evidence="10 11">
    <name type="scientific">Phocaeicola barnesiae</name>
    <dbReference type="NCBI Taxonomy" id="376804"/>
    <lineage>
        <taxon>Bacteria</taxon>
        <taxon>Pseudomonadati</taxon>
        <taxon>Bacteroidota</taxon>
        <taxon>Bacteroidia</taxon>
        <taxon>Bacteroidales</taxon>
        <taxon>Bacteroidaceae</taxon>
        <taxon>Phocaeicola</taxon>
    </lineage>
</organism>
<dbReference type="PRINTS" id="PR00132">
    <property type="entry name" value="GLHYDRLASE2"/>
</dbReference>
<dbReference type="InterPro" id="IPR013783">
    <property type="entry name" value="Ig-like_fold"/>
</dbReference>
<dbReference type="AlphaFoldDB" id="A0AAW5N3W7"/>
<dbReference type="PANTHER" id="PTHR42732">
    <property type="entry name" value="BETA-GALACTOSIDASE"/>
    <property type="match status" value="1"/>
</dbReference>
<dbReference type="RefSeq" id="WP_258335405.1">
    <property type="nucleotide sequence ID" value="NZ_JANRHJ010000003.1"/>
</dbReference>
<dbReference type="EMBL" id="JANRHJ010000003">
    <property type="protein sequence ID" value="MCR8873056.1"/>
    <property type="molecule type" value="Genomic_DNA"/>
</dbReference>
<dbReference type="InterPro" id="IPR006104">
    <property type="entry name" value="Glyco_hydro_2_N"/>
</dbReference>
<evidence type="ECO:0000259" key="6">
    <source>
        <dbReference type="Pfam" id="PF02836"/>
    </source>
</evidence>
<dbReference type="Proteomes" id="UP001204579">
    <property type="component" value="Unassembled WGS sequence"/>
</dbReference>
<dbReference type="SUPFAM" id="SSF51445">
    <property type="entry name" value="(Trans)glycosidases"/>
    <property type="match status" value="1"/>
</dbReference>
<dbReference type="Gene3D" id="2.60.120.260">
    <property type="entry name" value="Galactose-binding domain-like"/>
    <property type="match status" value="1"/>
</dbReference>
<reference evidence="10 11" key="1">
    <citation type="submission" date="2022-08" db="EMBL/GenBank/DDBJ databases">
        <authorList>
            <person name="Zeman M."/>
            <person name="Kubasova T."/>
        </authorList>
    </citation>
    <scope>NUCLEOTIDE SEQUENCE [LARGE SCALE GENOMIC DNA]</scope>
    <source>
        <strain evidence="10 11">ET62</strain>
    </source>
</reference>
<proteinExistence type="inferred from homology"/>
<protein>
    <submittedName>
        <fullName evidence="10">DUF4982 domain-containing protein</fullName>
    </submittedName>
</protein>
<evidence type="ECO:0000259" key="9">
    <source>
        <dbReference type="Pfam" id="PF18565"/>
    </source>
</evidence>
<dbReference type="SUPFAM" id="SSF49785">
    <property type="entry name" value="Galactose-binding domain-like"/>
    <property type="match status" value="1"/>
</dbReference>
<dbReference type="InterPro" id="IPR036156">
    <property type="entry name" value="Beta-gal/glucu_dom_sf"/>
</dbReference>
<dbReference type="Gene3D" id="3.20.20.80">
    <property type="entry name" value="Glycosidases"/>
    <property type="match status" value="1"/>
</dbReference>
<dbReference type="SUPFAM" id="SSF49303">
    <property type="entry name" value="beta-Galactosidase/glucuronidase domain"/>
    <property type="match status" value="1"/>
</dbReference>
<keyword evidence="3" id="KW-0326">Glycosidase</keyword>
<feature type="domain" description="DUF4982" evidence="8">
    <location>
        <begin position="666"/>
        <end position="726"/>
    </location>
</feature>
<dbReference type="InterPro" id="IPR008979">
    <property type="entry name" value="Galactose-bd-like_sf"/>
</dbReference>
<dbReference type="Pfam" id="PF02836">
    <property type="entry name" value="Glyco_hydro_2_C"/>
    <property type="match status" value="1"/>
</dbReference>
<dbReference type="InterPro" id="IPR023232">
    <property type="entry name" value="Glyco_hydro_2_AS"/>
</dbReference>
<evidence type="ECO:0000259" key="8">
    <source>
        <dbReference type="Pfam" id="PF16355"/>
    </source>
</evidence>
<dbReference type="InterPro" id="IPR017853">
    <property type="entry name" value="GH"/>
</dbReference>
<name>A0AAW5N3W7_9BACT</name>
<dbReference type="PROSITE" id="PS00608">
    <property type="entry name" value="GLYCOSYL_HYDROL_F2_2"/>
    <property type="match status" value="1"/>
</dbReference>
<accession>A0AAW5N3W7</accession>
<comment type="similarity">
    <text evidence="1">Belongs to the glycosyl hydrolase 2 family.</text>
</comment>
<sequence>MKNISKYLGSLAVLLLCLACGDNMVEKGPIKRSGQADVISLDDDWRFIRYGLQADGTRVEEPAGMFEPATDDSDWETLDVPHDFAIKGPFRMDLAGNTGRLPFQGIGWYRKTFTVDEADQGKRFYVDFDGVMANAQVWLNGEYVGTWPYGYNSFRLDLTPFIQVGKENLLAVRTDTEKWDSRWYPGAGIYRHVWLVKTGQVHVRHWGTKMETTNLTEKTADLHFTVEVENHLNEETQAVVKTSVYELDSLDCLGKRVLRFDDQTLPLKAMSAGKVDLQKQMDDCKRWDIESPNRYMACVTIQVDGQETDRYYTPFGVRETSVSRDGFFLNGRRVEIKGVCNHHDLGALGAAFNRSALERQFRIMREMGCNSIRTSHNPPAPELLDLADKTGMLIMDEAFDAWAHGKREWDYNKLYEEWHEKDLEALVRRDWNHPSVVFWSIGNEVLEQQNVEMTRHLVEIVKELDKTRPVTNGYNDPNGGRASGASMALDVMGVNYFFYEQAKWDQDERYKNMPTIGTETSSCLSTRGVYFQGDTIRKDFQITSYDVDAPGWGCNPDTQFATNYRYPHLLGEYVWTGFDYLGEPTPFNSDNTNLLNFRTDPSKRAELEKQLAELARTQPPSRSSYFGIVDLAGFPKDRYYLYQSHWRPDYPMAHILPHWNWVGREGQIIPVHVYTSGTEAELFVNGKSYGRKAKEEGKDFRLVWDSVVYQPGTVKVIAYKDGEEWAKDEIQTTGEAQKIQLSVDHASIIGSEDELAFVTATVVDASGRKVPTACLPLKVEVTGCGELVATDNGDPTSFTPFQSAERESFNGLALAIVRGKKGTTGKMQVKVSGAGLESASIEIEVK</sequence>
<evidence type="ECO:0000256" key="4">
    <source>
        <dbReference type="SAM" id="SignalP"/>
    </source>
</evidence>
<dbReference type="Gene3D" id="2.60.40.10">
    <property type="entry name" value="Immunoglobulins"/>
    <property type="match status" value="3"/>
</dbReference>
<gene>
    <name evidence="10" type="ORF">NW209_03290</name>
</gene>
<keyword evidence="4" id="KW-0732">Signal</keyword>
<dbReference type="InterPro" id="IPR051913">
    <property type="entry name" value="GH2_Domain-Containing"/>
</dbReference>
<dbReference type="InterPro" id="IPR040605">
    <property type="entry name" value="Glyco_hydro2_dom5"/>
</dbReference>
<evidence type="ECO:0000259" key="5">
    <source>
        <dbReference type="Pfam" id="PF00703"/>
    </source>
</evidence>
<feature type="domain" description="Glycoside hydrolase family 2" evidence="9">
    <location>
        <begin position="739"/>
        <end position="842"/>
    </location>
</feature>
<comment type="caution">
    <text evidence="10">The sequence shown here is derived from an EMBL/GenBank/DDBJ whole genome shotgun (WGS) entry which is preliminary data.</text>
</comment>